<dbReference type="Pfam" id="PF07690">
    <property type="entry name" value="MFS_1"/>
    <property type="match status" value="1"/>
</dbReference>
<keyword evidence="3 5" id="KW-1133">Transmembrane helix</keyword>
<feature type="transmembrane region" description="Helical" evidence="5">
    <location>
        <begin position="180"/>
        <end position="199"/>
    </location>
</feature>
<dbReference type="SUPFAM" id="SSF103473">
    <property type="entry name" value="MFS general substrate transporter"/>
    <property type="match status" value="1"/>
</dbReference>
<keyword evidence="4 5" id="KW-0472">Membrane</keyword>
<feature type="transmembrane region" description="Helical" evidence="5">
    <location>
        <begin position="419"/>
        <end position="438"/>
    </location>
</feature>
<evidence type="ECO:0000313" key="8">
    <source>
        <dbReference type="Proteomes" id="UP000596063"/>
    </source>
</evidence>
<dbReference type="KEGG" id="snan:I6N98_06565"/>
<evidence type="ECO:0000256" key="3">
    <source>
        <dbReference type="ARBA" id="ARBA00022989"/>
    </source>
</evidence>
<evidence type="ECO:0000256" key="1">
    <source>
        <dbReference type="ARBA" id="ARBA00004141"/>
    </source>
</evidence>
<feature type="transmembrane region" description="Helical" evidence="5">
    <location>
        <begin position="260"/>
        <end position="279"/>
    </location>
</feature>
<dbReference type="Proteomes" id="UP000596063">
    <property type="component" value="Chromosome"/>
</dbReference>
<evidence type="ECO:0000256" key="4">
    <source>
        <dbReference type="ARBA" id="ARBA00023136"/>
    </source>
</evidence>
<name>A0A7T4URQ8_9GAMM</name>
<feature type="transmembrane region" description="Helical" evidence="5">
    <location>
        <begin position="61"/>
        <end position="83"/>
    </location>
</feature>
<dbReference type="InterPro" id="IPR005829">
    <property type="entry name" value="Sugar_transporter_CS"/>
</dbReference>
<dbReference type="RefSeq" id="WP_198570992.1">
    <property type="nucleotide sequence ID" value="NZ_CP066167.1"/>
</dbReference>
<evidence type="ECO:0000313" key="7">
    <source>
        <dbReference type="EMBL" id="QQD19508.1"/>
    </source>
</evidence>
<dbReference type="PROSITE" id="PS50850">
    <property type="entry name" value="MFS"/>
    <property type="match status" value="1"/>
</dbReference>
<proteinExistence type="predicted"/>
<feature type="transmembrane region" description="Helical" evidence="5">
    <location>
        <begin position="148"/>
        <end position="168"/>
    </location>
</feature>
<dbReference type="AlphaFoldDB" id="A0A7T4URQ8"/>
<dbReference type="GO" id="GO:0046943">
    <property type="term" value="F:carboxylic acid transmembrane transporter activity"/>
    <property type="evidence" value="ECO:0007669"/>
    <property type="project" value="TreeGrafter"/>
</dbReference>
<feature type="transmembrane region" description="Helical" evidence="5">
    <location>
        <begin position="348"/>
        <end position="369"/>
    </location>
</feature>
<dbReference type="Gene3D" id="1.20.1250.20">
    <property type="entry name" value="MFS general substrate transporter like domains"/>
    <property type="match status" value="1"/>
</dbReference>
<evidence type="ECO:0000256" key="5">
    <source>
        <dbReference type="SAM" id="Phobius"/>
    </source>
</evidence>
<accession>A0A7T4URQ8</accession>
<dbReference type="PROSITE" id="PS00216">
    <property type="entry name" value="SUGAR_TRANSPORT_1"/>
    <property type="match status" value="1"/>
</dbReference>
<dbReference type="PANTHER" id="PTHR23508">
    <property type="entry name" value="CARBOXYLIC ACID TRANSPORTER PROTEIN HOMOLOG"/>
    <property type="match status" value="1"/>
</dbReference>
<organism evidence="7 8">
    <name type="scientific">Spongiibacter nanhainus</name>
    <dbReference type="NCBI Taxonomy" id="2794344"/>
    <lineage>
        <taxon>Bacteria</taxon>
        <taxon>Pseudomonadati</taxon>
        <taxon>Pseudomonadota</taxon>
        <taxon>Gammaproteobacteria</taxon>
        <taxon>Cellvibrionales</taxon>
        <taxon>Spongiibacteraceae</taxon>
        <taxon>Spongiibacter</taxon>
    </lineage>
</organism>
<evidence type="ECO:0000259" key="6">
    <source>
        <dbReference type="PROSITE" id="PS50850"/>
    </source>
</evidence>
<dbReference type="InterPro" id="IPR036259">
    <property type="entry name" value="MFS_trans_sf"/>
</dbReference>
<reference evidence="7 8" key="1">
    <citation type="submission" date="2020-12" db="EMBL/GenBank/DDBJ databases">
        <authorList>
            <person name="Shan Y."/>
        </authorList>
    </citation>
    <scope>NUCLEOTIDE SEQUENCE [LARGE SCALE GENOMIC DNA]</scope>
    <source>
        <strain evidence="8">csc3.9</strain>
    </source>
</reference>
<feature type="domain" description="Major facilitator superfamily (MFS) profile" evidence="6">
    <location>
        <begin position="25"/>
        <end position="443"/>
    </location>
</feature>
<keyword evidence="8" id="KW-1185">Reference proteome</keyword>
<feature type="transmembrane region" description="Helical" evidence="5">
    <location>
        <begin position="389"/>
        <end position="413"/>
    </location>
</feature>
<protein>
    <submittedName>
        <fullName evidence="7">MFS transporter</fullName>
    </submittedName>
</protein>
<feature type="transmembrane region" description="Helical" evidence="5">
    <location>
        <begin position="116"/>
        <end position="136"/>
    </location>
</feature>
<gene>
    <name evidence="7" type="ORF">I6N98_06565</name>
</gene>
<dbReference type="PROSITE" id="PS00217">
    <property type="entry name" value="SUGAR_TRANSPORT_2"/>
    <property type="match status" value="1"/>
</dbReference>
<dbReference type="InterPro" id="IPR020846">
    <property type="entry name" value="MFS_dom"/>
</dbReference>
<keyword evidence="2 5" id="KW-0812">Transmembrane</keyword>
<sequence length="444" mass="46469">MADTGAAPMQEVLHDSKLTPMQWLILTLGMLASMIEGFDIVVIAYASPAISADWGIPAEKMGLVLSAGVFGMTLGAMFLSWIADRYGRRMAVSGSLIVAGITTSAIMVSHTATDLIILRAVAGLALGLLVASLTPLMGEFSPARHRVLIISIMVAGASAGAVIGGMLTGALIETLGWKPIFLYAGLLTIVVGIASQLVIPESIAFTIKRHPEIALDKVNKTLKFIGQPQVASLPPVSEGESAEKAAVTSLLTPSRRNTTLLAWAAFFTGFVVVYFISSWMPQVLTNAGLPQQQAIQGTAAIPFGSIIGTMMMGYLAKRYALNKIIAAGFVLGTLCIFAVGGMTNSINAIPYAAIWIMLFLIGITLMGAFSNLYNIALAIYPAQVRSTGLGWAAGLGRAGAVISPLLAGVLMGLGLSMPVLFVIFAVPALAAAVCTWMITPKELP</sequence>
<dbReference type="PANTHER" id="PTHR23508:SF10">
    <property type="entry name" value="CARBOXYLIC ACID TRANSPORTER PROTEIN HOMOLOG"/>
    <property type="match status" value="1"/>
</dbReference>
<comment type="subcellular location">
    <subcellularLocation>
        <location evidence="1">Membrane</location>
        <topology evidence="1">Multi-pass membrane protein</topology>
    </subcellularLocation>
</comment>
<feature type="transmembrane region" description="Helical" evidence="5">
    <location>
        <begin position="90"/>
        <end position="110"/>
    </location>
</feature>
<feature type="transmembrane region" description="Helical" evidence="5">
    <location>
        <begin position="324"/>
        <end position="342"/>
    </location>
</feature>
<feature type="transmembrane region" description="Helical" evidence="5">
    <location>
        <begin position="23"/>
        <end position="46"/>
    </location>
</feature>
<dbReference type="GO" id="GO:0005886">
    <property type="term" value="C:plasma membrane"/>
    <property type="evidence" value="ECO:0007669"/>
    <property type="project" value="TreeGrafter"/>
</dbReference>
<dbReference type="InterPro" id="IPR011701">
    <property type="entry name" value="MFS"/>
</dbReference>
<evidence type="ECO:0000256" key="2">
    <source>
        <dbReference type="ARBA" id="ARBA00022692"/>
    </source>
</evidence>
<feature type="transmembrane region" description="Helical" evidence="5">
    <location>
        <begin position="299"/>
        <end position="317"/>
    </location>
</feature>
<dbReference type="EMBL" id="CP066167">
    <property type="protein sequence ID" value="QQD19508.1"/>
    <property type="molecule type" value="Genomic_DNA"/>
</dbReference>